<dbReference type="OrthoDB" id="9803892at2"/>
<dbReference type="CDD" id="cd05254">
    <property type="entry name" value="dTDP_HR_like_SDR_e"/>
    <property type="match status" value="1"/>
</dbReference>
<dbReference type="GO" id="GO:0008831">
    <property type="term" value="F:dTDP-4-dehydrorhamnose reductase activity"/>
    <property type="evidence" value="ECO:0007669"/>
    <property type="project" value="UniProtKB-EC"/>
</dbReference>
<dbReference type="RefSeq" id="WP_091246679.1">
    <property type="nucleotide sequence ID" value="NZ_FMCU01000007.1"/>
</dbReference>
<evidence type="ECO:0000256" key="3">
    <source>
        <dbReference type="SAM" id="MobiDB-lite"/>
    </source>
</evidence>
<feature type="region of interest" description="Disordered" evidence="3">
    <location>
        <begin position="1"/>
        <end position="35"/>
    </location>
</feature>
<dbReference type="AlphaFoldDB" id="A0A1C4YVH9"/>
<dbReference type="UniPathway" id="UPA00124"/>
<evidence type="ECO:0000313" key="5">
    <source>
        <dbReference type="EMBL" id="SCF24680.1"/>
    </source>
</evidence>
<comment type="pathway">
    <text evidence="2">Carbohydrate biosynthesis; dTDP-L-rhamnose biosynthesis.</text>
</comment>
<evidence type="ECO:0000256" key="1">
    <source>
        <dbReference type="ARBA" id="ARBA00010944"/>
    </source>
</evidence>
<comment type="function">
    <text evidence="2">Catalyzes the reduction of dTDP-6-deoxy-L-lyxo-4-hexulose to yield dTDP-L-rhamnose.</text>
</comment>
<gene>
    <name evidence="5" type="ORF">GA0070216_107201</name>
</gene>
<sequence length="337" mass="37190">MSTAADTGRPDRVPRRRSDHQADQRTDHQADQRPARRVLVVGVTGMLGHAVLRELDDDPELDVHGLARSIDDRAGWFPRHLLDRIVPAVDVTRFDHVRRLVDELRPDVVVNCVGVIKQRPDVQDAVPTVTLNALFPHLLADACAQVGGRLVHVSTDCVFSGRRGGYVEDDLPDPPDLYGRSKLLGEATGVAALTLRTSIVGHELTTNRSLVDWFLSQRGQVHGFTRAIYSGVTTVEFARLLRTVVLPRAELTGLYHVAAAPITKYDLLRLVAEVYGWSGELVPDDEFACDRSMRADALAQVTGYHPPSWPDMIAAMHAARPRWALDQARPGLAGVPR</sequence>
<dbReference type="Proteomes" id="UP000198797">
    <property type="component" value="Unassembled WGS sequence"/>
</dbReference>
<evidence type="ECO:0000313" key="6">
    <source>
        <dbReference type="Proteomes" id="UP000198797"/>
    </source>
</evidence>
<dbReference type="GO" id="GO:0005829">
    <property type="term" value="C:cytosol"/>
    <property type="evidence" value="ECO:0007669"/>
    <property type="project" value="TreeGrafter"/>
</dbReference>
<dbReference type="EMBL" id="FMCU01000007">
    <property type="protein sequence ID" value="SCF24680.1"/>
    <property type="molecule type" value="Genomic_DNA"/>
</dbReference>
<evidence type="ECO:0000256" key="2">
    <source>
        <dbReference type="RuleBase" id="RU364082"/>
    </source>
</evidence>
<dbReference type="PANTHER" id="PTHR10491:SF4">
    <property type="entry name" value="METHIONINE ADENOSYLTRANSFERASE 2 SUBUNIT BETA"/>
    <property type="match status" value="1"/>
</dbReference>
<accession>A0A1C4YVH9</accession>
<comment type="similarity">
    <text evidence="1 2">Belongs to the dTDP-4-dehydrorhamnose reductase family.</text>
</comment>
<dbReference type="InterPro" id="IPR036291">
    <property type="entry name" value="NAD(P)-bd_dom_sf"/>
</dbReference>
<proteinExistence type="inferred from homology"/>
<keyword evidence="2" id="KW-0560">Oxidoreductase</keyword>
<feature type="domain" description="RmlD-like substrate binding" evidence="4">
    <location>
        <begin position="37"/>
        <end position="279"/>
    </location>
</feature>
<dbReference type="Pfam" id="PF04321">
    <property type="entry name" value="RmlD_sub_bind"/>
    <property type="match status" value="1"/>
</dbReference>
<feature type="compositionally biased region" description="Basic and acidic residues" evidence="3">
    <location>
        <begin position="19"/>
        <end position="34"/>
    </location>
</feature>
<dbReference type="EC" id="1.1.1.133" evidence="2"/>
<name>A0A1C4YVH9_9ACTN</name>
<protein>
    <recommendedName>
        <fullName evidence="2">dTDP-4-dehydrorhamnose reductase</fullName>
        <ecNumber evidence="2">1.1.1.133</ecNumber>
    </recommendedName>
</protein>
<keyword evidence="2" id="KW-0521">NADP</keyword>
<dbReference type="PANTHER" id="PTHR10491">
    <property type="entry name" value="DTDP-4-DEHYDRORHAMNOSE REDUCTASE"/>
    <property type="match status" value="1"/>
</dbReference>
<dbReference type="InterPro" id="IPR029903">
    <property type="entry name" value="RmlD-like-bd"/>
</dbReference>
<keyword evidence="6" id="KW-1185">Reference proteome</keyword>
<dbReference type="STRING" id="121616.GA0070216_107201"/>
<organism evidence="5 6">
    <name type="scientific">Micromonospora matsumotoense</name>
    <dbReference type="NCBI Taxonomy" id="121616"/>
    <lineage>
        <taxon>Bacteria</taxon>
        <taxon>Bacillati</taxon>
        <taxon>Actinomycetota</taxon>
        <taxon>Actinomycetes</taxon>
        <taxon>Micromonosporales</taxon>
        <taxon>Micromonosporaceae</taxon>
        <taxon>Micromonospora</taxon>
    </lineage>
</organism>
<dbReference type="Gene3D" id="3.40.50.720">
    <property type="entry name" value="NAD(P)-binding Rossmann-like Domain"/>
    <property type="match status" value="1"/>
</dbReference>
<evidence type="ECO:0000259" key="4">
    <source>
        <dbReference type="Pfam" id="PF04321"/>
    </source>
</evidence>
<dbReference type="GO" id="GO:0019305">
    <property type="term" value="P:dTDP-rhamnose biosynthetic process"/>
    <property type="evidence" value="ECO:0007669"/>
    <property type="project" value="UniProtKB-UniPathway"/>
</dbReference>
<dbReference type="SUPFAM" id="SSF51735">
    <property type="entry name" value="NAD(P)-binding Rossmann-fold domains"/>
    <property type="match status" value="1"/>
</dbReference>
<reference evidence="6" key="1">
    <citation type="submission" date="2016-06" db="EMBL/GenBank/DDBJ databases">
        <authorList>
            <person name="Varghese N."/>
            <person name="Submissions Spin"/>
        </authorList>
    </citation>
    <scope>NUCLEOTIDE SEQUENCE [LARGE SCALE GENOMIC DNA]</scope>
    <source>
        <strain evidence="6">DSM 44100</strain>
    </source>
</reference>
<dbReference type="InterPro" id="IPR005913">
    <property type="entry name" value="dTDP_dehydrorham_reduct"/>
</dbReference>